<dbReference type="GO" id="GO:0005929">
    <property type="term" value="C:cilium"/>
    <property type="evidence" value="ECO:0000318"/>
    <property type="project" value="GO_Central"/>
</dbReference>
<dbReference type="InParanoid" id="A9V1U6"/>
<evidence type="ECO:0000256" key="10">
    <source>
        <dbReference type="ARBA" id="ARBA00038378"/>
    </source>
</evidence>
<dbReference type="KEGG" id="mbr:MONBRDRAFT_37452"/>
<evidence type="ECO:0000313" key="13">
    <source>
        <dbReference type="Proteomes" id="UP000001357"/>
    </source>
</evidence>
<dbReference type="SMART" id="SM00369">
    <property type="entry name" value="LRR_TYP"/>
    <property type="match status" value="4"/>
</dbReference>
<name>A9V1U6_MONBE</name>
<dbReference type="SUPFAM" id="SSF52075">
    <property type="entry name" value="Outer arm dynein light chain 1"/>
    <property type="match status" value="1"/>
</dbReference>
<keyword evidence="7" id="KW-0969">Cilium</keyword>
<evidence type="ECO:0000256" key="9">
    <source>
        <dbReference type="ARBA" id="ARBA00023273"/>
    </source>
</evidence>
<dbReference type="SMART" id="SM00365">
    <property type="entry name" value="LRR_SD22"/>
    <property type="match status" value="4"/>
</dbReference>
<dbReference type="eggNOG" id="KOG0531">
    <property type="taxonomic scope" value="Eukaryota"/>
</dbReference>
<dbReference type="EMBL" id="CH991554">
    <property type="protein sequence ID" value="EDQ88625.1"/>
    <property type="molecule type" value="Genomic_DNA"/>
</dbReference>
<dbReference type="InterPro" id="IPR050576">
    <property type="entry name" value="Cilia_flagella_integrity"/>
</dbReference>
<dbReference type="InterPro" id="IPR003591">
    <property type="entry name" value="Leu-rich_rpt_typical-subtyp"/>
</dbReference>
<protein>
    <recommendedName>
        <fullName evidence="11">Dynein regulatory complex subunit 3</fullName>
    </recommendedName>
</protein>
<organism evidence="12 13">
    <name type="scientific">Monosiga brevicollis</name>
    <name type="common">Choanoflagellate</name>
    <dbReference type="NCBI Taxonomy" id="81824"/>
    <lineage>
        <taxon>Eukaryota</taxon>
        <taxon>Choanoflagellata</taxon>
        <taxon>Craspedida</taxon>
        <taxon>Salpingoecidae</taxon>
        <taxon>Monosiga</taxon>
    </lineage>
</organism>
<proteinExistence type="inferred from homology"/>
<dbReference type="FunCoup" id="A9V1U6">
    <property type="interactions" value="74"/>
</dbReference>
<dbReference type="RefSeq" id="XP_001746729.1">
    <property type="nucleotide sequence ID" value="XM_001746677.1"/>
</dbReference>
<dbReference type="AlphaFoldDB" id="A9V1U6"/>
<dbReference type="Pfam" id="PF14580">
    <property type="entry name" value="LRR_9"/>
    <property type="match status" value="1"/>
</dbReference>
<evidence type="ECO:0000256" key="5">
    <source>
        <dbReference type="ARBA" id="ARBA00022846"/>
    </source>
</evidence>
<keyword evidence="3" id="KW-0433">Leucine-rich repeat</keyword>
<dbReference type="GeneID" id="5891830"/>
<keyword evidence="4" id="KW-0677">Repeat</keyword>
<dbReference type="STRING" id="81824.A9V1U6"/>
<evidence type="ECO:0000256" key="11">
    <source>
        <dbReference type="ARBA" id="ARBA00040950"/>
    </source>
</evidence>
<evidence type="ECO:0000256" key="2">
    <source>
        <dbReference type="ARBA" id="ARBA00022490"/>
    </source>
</evidence>
<reference evidence="12 13" key="1">
    <citation type="journal article" date="2008" name="Nature">
        <title>The genome of the choanoflagellate Monosiga brevicollis and the origin of metazoans.</title>
        <authorList>
            <consortium name="JGI Sequencing"/>
            <person name="King N."/>
            <person name="Westbrook M.J."/>
            <person name="Young S.L."/>
            <person name="Kuo A."/>
            <person name="Abedin M."/>
            <person name="Chapman J."/>
            <person name="Fairclough S."/>
            <person name="Hellsten U."/>
            <person name="Isogai Y."/>
            <person name="Letunic I."/>
            <person name="Marr M."/>
            <person name="Pincus D."/>
            <person name="Putnam N."/>
            <person name="Rokas A."/>
            <person name="Wright K.J."/>
            <person name="Zuzow R."/>
            <person name="Dirks W."/>
            <person name="Good M."/>
            <person name="Goodstein D."/>
            <person name="Lemons D."/>
            <person name="Li W."/>
            <person name="Lyons J.B."/>
            <person name="Morris A."/>
            <person name="Nichols S."/>
            <person name="Richter D.J."/>
            <person name="Salamov A."/>
            <person name="Bork P."/>
            <person name="Lim W.A."/>
            <person name="Manning G."/>
            <person name="Miller W.T."/>
            <person name="McGinnis W."/>
            <person name="Shapiro H."/>
            <person name="Tjian R."/>
            <person name="Grigoriev I.V."/>
            <person name="Rokhsar D."/>
        </authorList>
    </citation>
    <scope>NUCLEOTIDE SEQUENCE [LARGE SCALE GENOMIC DNA]</scope>
    <source>
        <strain evidence="13">MX1 / ATCC 50154</strain>
    </source>
</reference>
<dbReference type="OMA" id="IRIDCAA"/>
<evidence type="ECO:0000256" key="1">
    <source>
        <dbReference type="ARBA" id="ARBA00004611"/>
    </source>
</evidence>
<evidence type="ECO:0000256" key="7">
    <source>
        <dbReference type="ARBA" id="ARBA00023069"/>
    </source>
</evidence>
<dbReference type="PROSITE" id="PS51450">
    <property type="entry name" value="LRR"/>
    <property type="match status" value="3"/>
</dbReference>
<gene>
    <name evidence="12" type="ORF">MONBRDRAFT_37452</name>
</gene>
<sequence>MAHVFGFGEKIAVINDELLHKAVTEQAPEAQKAYGQDVDASEKDIVMLRLDLSKILKIDNLWAFTNLRKLQLDNNLIETIENLDSLVHLEWLDLSYNQIERIEGLDKLTKLKDLSLHSNKIQRLEGLDQLKHLEVLSVGQNNLASLDDAPVLYLRRFRKLSCLNLAENPLCDDPRYESYCIAMLPQLVFLDYRRVAAETRQSARIKYQDQLEVVEKADADQILAEEREEEAAAQRARLAKACVPGLSGSAFFSRMVDKDFASLREVEGMDELFETLEARLVTAIDTLVEFAVSESERRNDEEAEFREALQDGIEAINDRDARRLEEFIERKAEIISALAASGSAVDMERAEVLRDDLGALKHQLMDAEIDLVGQIEDMLGNFERAYVEMCSKVTEQAQSTFTEVRQLIEEIETQVGDVANGHIDAIIKGEMELNALQLSPQAQEVLRDKLALGSAMTTAHDNHIGEVDSTEDAILAAVTEARTKLLEGIQTNMDKRHRARVAEIMRFHKYHLTDIERVLNDI</sequence>
<evidence type="ECO:0000256" key="3">
    <source>
        <dbReference type="ARBA" id="ARBA00022614"/>
    </source>
</evidence>
<keyword evidence="6" id="KW-0175">Coiled coil</keyword>
<dbReference type="PANTHER" id="PTHR45973:SF12">
    <property type="entry name" value="DYNEIN REGULATORY COMPLEX SUBUNIT 3"/>
    <property type="match status" value="1"/>
</dbReference>
<dbReference type="PANTHER" id="PTHR45973">
    <property type="entry name" value="PROTEIN PHOSPHATASE 1 REGULATORY SUBUNIT SDS22-RELATED"/>
    <property type="match status" value="1"/>
</dbReference>
<dbReference type="Gene3D" id="3.80.10.10">
    <property type="entry name" value="Ribonuclease Inhibitor"/>
    <property type="match status" value="1"/>
</dbReference>
<comment type="similarity">
    <text evidence="10">Belongs to the DRC3 family.</text>
</comment>
<evidence type="ECO:0000256" key="8">
    <source>
        <dbReference type="ARBA" id="ARBA00023212"/>
    </source>
</evidence>
<dbReference type="Proteomes" id="UP000001357">
    <property type="component" value="Unassembled WGS sequence"/>
</dbReference>
<keyword evidence="5" id="KW-0282">Flagellum</keyword>
<evidence type="ECO:0000256" key="6">
    <source>
        <dbReference type="ARBA" id="ARBA00023054"/>
    </source>
</evidence>
<dbReference type="InterPro" id="IPR001611">
    <property type="entry name" value="Leu-rich_rpt"/>
</dbReference>
<keyword evidence="13" id="KW-1185">Reference proteome</keyword>
<keyword evidence="8" id="KW-0206">Cytoskeleton</keyword>
<evidence type="ECO:0000313" key="12">
    <source>
        <dbReference type="EMBL" id="EDQ88625.1"/>
    </source>
</evidence>
<evidence type="ECO:0000256" key="4">
    <source>
        <dbReference type="ARBA" id="ARBA00022737"/>
    </source>
</evidence>
<dbReference type="InterPro" id="IPR032675">
    <property type="entry name" value="LRR_dom_sf"/>
</dbReference>
<comment type="subcellular location">
    <subcellularLocation>
        <location evidence="1">Cytoplasm</location>
        <location evidence="1">Cytoskeleton</location>
        <location evidence="1">Flagellum axoneme</location>
    </subcellularLocation>
</comment>
<accession>A9V1U6</accession>
<keyword evidence="9" id="KW-0966">Cell projection</keyword>
<keyword evidence="2" id="KW-0963">Cytoplasm</keyword>